<feature type="transmembrane region" description="Helical" evidence="1">
    <location>
        <begin position="9"/>
        <end position="31"/>
    </location>
</feature>
<evidence type="ECO:0000313" key="3">
    <source>
        <dbReference type="Proteomes" id="UP000033870"/>
    </source>
</evidence>
<name>A0A0G1YCW6_9BACT</name>
<protein>
    <submittedName>
        <fullName evidence="2">Uncharacterized protein</fullName>
    </submittedName>
</protein>
<evidence type="ECO:0000313" key="2">
    <source>
        <dbReference type="EMBL" id="KKW41368.1"/>
    </source>
</evidence>
<sequence length="32" mass="3728">MYNSKKFKILWTVISLIAVAAMVFFTILPAFY</sequence>
<reference evidence="2 3" key="1">
    <citation type="journal article" date="2015" name="Nature">
        <title>rRNA introns, odd ribosomes, and small enigmatic genomes across a large radiation of phyla.</title>
        <authorList>
            <person name="Brown C.T."/>
            <person name="Hug L.A."/>
            <person name="Thomas B.C."/>
            <person name="Sharon I."/>
            <person name="Castelle C.J."/>
            <person name="Singh A."/>
            <person name="Wilkins M.J."/>
            <person name="Williams K.H."/>
            <person name="Banfield J.F."/>
        </authorList>
    </citation>
    <scope>NUCLEOTIDE SEQUENCE [LARGE SCALE GENOMIC DNA]</scope>
</reference>
<keyword evidence="1" id="KW-0472">Membrane</keyword>
<organism evidence="2 3">
    <name type="scientific">Candidatus Magasanikbacteria bacterium GW2011_GWA2_56_11</name>
    <dbReference type="NCBI Taxonomy" id="1619044"/>
    <lineage>
        <taxon>Bacteria</taxon>
        <taxon>Candidatus Magasanikiibacteriota</taxon>
    </lineage>
</organism>
<accession>A0A0G1YCW6</accession>
<dbReference type="EMBL" id="LCRX01000021">
    <property type="protein sequence ID" value="KKW41368.1"/>
    <property type="molecule type" value="Genomic_DNA"/>
</dbReference>
<proteinExistence type="predicted"/>
<dbReference type="STRING" id="1619044.UY92_C0021G0002"/>
<evidence type="ECO:0000256" key="1">
    <source>
        <dbReference type="SAM" id="Phobius"/>
    </source>
</evidence>
<dbReference type="Proteomes" id="UP000033870">
    <property type="component" value="Unassembled WGS sequence"/>
</dbReference>
<gene>
    <name evidence="2" type="ORF">UY92_C0021G0002</name>
</gene>
<keyword evidence="1" id="KW-0812">Transmembrane</keyword>
<keyword evidence="1" id="KW-1133">Transmembrane helix</keyword>
<dbReference type="AlphaFoldDB" id="A0A0G1YCW6"/>
<comment type="caution">
    <text evidence="2">The sequence shown here is derived from an EMBL/GenBank/DDBJ whole genome shotgun (WGS) entry which is preliminary data.</text>
</comment>